<dbReference type="EMBL" id="BQKI01000088">
    <property type="protein sequence ID" value="GJN35238.1"/>
    <property type="molecule type" value="Genomic_DNA"/>
</dbReference>
<dbReference type="GO" id="GO:0005783">
    <property type="term" value="C:endoplasmic reticulum"/>
    <property type="evidence" value="ECO:0007669"/>
    <property type="project" value="TreeGrafter"/>
</dbReference>
<keyword evidence="4" id="KW-1185">Reference proteome</keyword>
<keyword evidence="1" id="KW-0472">Membrane</keyword>
<name>A0AAV5FK34_ELECO</name>
<evidence type="ECO:0000313" key="4">
    <source>
        <dbReference type="Proteomes" id="UP001054889"/>
    </source>
</evidence>
<evidence type="ECO:0000256" key="2">
    <source>
        <dbReference type="SAM" id="SignalP"/>
    </source>
</evidence>
<dbReference type="AlphaFoldDB" id="A0AAV5FK34"/>
<dbReference type="PANTHER" id="PTHR12861">
    <property type="entry name" value="TRANSLOCON-ASSOCIATED PROTEIN, BETA SUBUNIT PRECURSOR TRAP-BETA SIGNAL SEQUENCE RECEPTOR BETA SUBUNIT"/>
    <property type="match status" value="1"/>
</dbReference>
<feature type="chain" id="PRO_5043405693" description="Translocon-associated protein subunit beta" evidence="2">
    <location>
        <begin position="24"/>
        <end position="291"/>
    </location>
</feature>
<reference evidence="3" key="1">
    <citation type="journal article" date="2018" name="DNA Res.">
        <title>Multiple hybrid de novo genome assembly of finger millet, an orphan allotetraploid crop.</title>
        <authorList>
            <person name="Hatakeyama M."/>
            <person name="Aluri S."/>
            <person name="Balachadran M.T."/>
            <person name="Sivarajan S.R."/>
            <person name="Patrignani A."/>
            <person name="Gruter S."/>
            <person name="Poveda L."/>
            <person name="Shimizu-Inatsugi R."/>
            <person name="Baeten J."/>
            <person name="Francoijs K.J."/>
            <person name="Nataraja K.N."/>
            <person name="Reddy Y.A.N."/>
            <person name="Phadnis S."/>
            <person name="Ravikumar R.L."/>
            <person name="Schlapbach R."/>
            <person name="Sreeman S.M."/>
            <person name="Shimizu K.K."/>
        </authorList>
    </citation>
    <scope>NUCLEOTIDE SEQUENCE</scope>
</reference>
<dbReference type="Pfam" id="PF05753">
    <property type="entry name" value="TRAP_beta"/>
    <property type="match status" value="1"/>
</dbReference>
<gene>
    <name evidence="3" type="primary">gb23988</name>
    <name evidence="3" type="ORF">PR202_gb23988</name>
</gene>
<evidence type="ECO:0000256" key="1">
    <source>
        <dbReference type="SAM" id="Phobius"/>
    </source>
</evidence>
<protein>
    <recommendedName>
        <fullName evidence="5">Translocon-associated protein subunit beta</fullName>
    </recommendedName>
</protein>
<proteinExistence type="predicted"/>
<accession>A0AAV5FK34</accession>
<sequence>MARSLATLAVLFLLGLAAAGASAADAPFVVAHKEVSLTRPKPGVERLAVSVDLYNQGSATAYDVAINDDSWPTEAFELVSGETSKTLEKLDPGATASHTFVLETKTQGRFQGSPAIIKYRIPTKTALQEAYSTPIFPLDILAERPPEKKFEWVSNRAAFTFYSMFISDTDKISVFGTGCHRLVAKYGALVSVVSFVVMFIYLVASPSKSSGKSTLHACAFQLCMPSLVEDHPPINVDALPAPLPPLSLPPFGADGGQVGLEASSTDERAAGRACGAAASMQAWRRRAPMSG</sequence>
<feature type="transmembrane region" description="Helical" evidence="1">
    <location>
        <begin position="186"/>
        <end position="204"/>
    </location>
</feature>
<dbReference type="PANTHER" id="PTHR12861:SF3">
    <property type="entry name" value="TRANSLOCON-ASSOCIATED PROTEIN SUBUNIT BETA"/>
    <property type="match status" value="1"/>
</dbReference>
<keyword evidence="1" id="KW-0812">Transmembrane</keyword>
<keyword evidence="1" id="KW-1133">Transmembrane helix</keyword>
<evidence type="ECO:0000313" key="3">
    <source>
        <dbReference type="EMBL" id="GJN35238.1"/>
    </source>
</evidence>
<comment type="caution">
    <text evidence="3">The sequence shown here is derived from an EMBL/GenBank/DDBJ whole genome shotgun (WGS) entry which is preliminary data.</text>
</comment>
<dbReference type="Proteomes" id="UP001054889">
    <property type="component" value="Unassembled WGS sequence"/>
</dbReference>
<reference evidence="3" key="2">
    <citation type="submission" date="2021-12" db="EMBL/GenBank/DDBJ databases">
        <title>Resequencing data analysis of finger millet.</title>
        <authorList>
            <person name="Hatakeyama M."/>
            <person name="Aluri S."/>
            <person name="Balachadran M.T."/>
            <person name="Sivarajan S.R."/>
            <person name="Poveda L."/>
            <person name="Shimizu-Inatsugi R."/>
            <person name="Schlapbach R."/>
            <person name="Sreeman S.M."/>
            <person name="Shimizu K.K."/>
        </authorList>
    </citation>
    <scope>NUCLEOTIDE SEQUENCE</scope>
</reference>
<keyword evidence="2" id="KW-0732">Signal</keyword>
<evidence type="ECO:0008006" key="5">
    <source>
        <dbReference type="Google" id="ProtNLM"/>
    </source>
</evidence>
<feature type="signal peptide" evidence="2">
    <location>
        <begin position="1"/>
        <end position="23"/>
    </location>
</feature>
<organism evidence="3 4">
    <name type="scientific">Eleusine coracana subsp. coracana</name>
    <dbReference type="NCBI Taxonomy" id="191504"/>
    <lineage>
        <taxon>Eukaryota</taxon>
        <taxon>Viridiplantae</taxon>
        <taxon>Streptophyta</taxon>
        <taxon>Embryophyta</taxon>
        <taxon>Tracheophyta</taxon>
        <taxon>Spermatophyta</taxon>
        <taxon>Magnoliopsida</taxon>
        <taxon>Liliopsida</taxon>
        <taxon>Poales</taxon>
        <taxon>Poaceae</taxon>
        <taxon>PACMAD clade</taxon>
        <taxon>Chloridoideae</taxon>
        <taxon>Cynodonteae</taxon>
        <taxon>Eleusininae</taxon>
        <taxon>Eleusine</taxon>
    </lineage>
</organism>